<dbReference type="KEGG" id="dsc:ABOD76_13315"/>
<dbReference type="RefSeq" id="WP_350242456.1">
    <property type="nucleotide sequence ID" value="NZ_CP158299.1"/>
</dbReference>
<name>A0AAU7U7H6_9DEIO</name>
<dbReference type="EMBL" id="CP158299">
    <property type="protein sequence ID" value="XBV84419.1"/>
    <property type="molecule type" value="Genomic_DNA"/>
</dbReference>
<evidence type="ECO:0000313" key="1">
    <source>
        <dbReference type="EMBL" id="XBV84419.1"/>
    </source>
</evidence>
<proteinExistence type="predicted"/>
<gene>
    <name evidence="1" type="ORF">ABOD76_13315</name>
</gene>
<reference evidence="1" key="1">
    <citation type="submission" date="2024-06" db="EMBL/GenBank/DDBJ databases">
        <title>Draft Genome Sequence of Deinococcus sonorensis Type Strain KR-87, a Biofilm Producing Representative of the Genus Deinococcus.</title>
        <authorList>
            <person name="Boren L.S."/>
            <person name="Grosso R.A."/>
            <person name="Hugenberg-Cox A.N."/>
            <person name="Hill J.T.E."/>
            <person name="Albert C.M."/>
            <person name="Tuohy J.M."/>
        </authorList>
    </citation>
    <scope>NUCLEOTIDE SEQUENCE</scope>
    <source>
        <strain evidence="1">KR-87</strain>
    </source>
</reference>
<sequence length="141" mass="16540">MGLNNRWMAEFLQDVGEAIPDLRADLNRSRGRSGPFTIDILAAIQVRVQQLISRGDIAQLRPFVEALDLRYQPGDRRLREFNANVEQWWFESWSFRVREGRVSWLTFTPKLRRSYKSWVDSALHLQWEIVSPPNPSDLPDT</sequence>
<accession>A0AAU7U7H6</accession>
<dbReference type="AlphaFoldDB" id="A0AAU7U7H6"/>
<organism evidence="1">
    <name type="scientific">Deinococcus sonorensis KR-87</name>
    <dbReference type="NCBI Taxonomy" id="694439"/>
    <lineage>
        <taxon>Bacteria</taxon>
        <taxon>Thermotogati</taxon>
        <taxon>Deinococcota</taxon>
        <taxon>Deinococci</taxon>
        <taxon>Deinococcales</taxon>
        <taxon>Deinococcaceae</taxon>
        <taxon>Deinococcus</taxon>
    </lineage>
</organism>
<protein>
    <submittedName>
        <fullName evidence="1">Uncharacterized protein</fullName>
    </submittedName>
</protein>